<dbReference type="Proteomes" id="UP000663419">
    <property type="component" value="Chromosome 5"/>
</dbReference>
<evidence type="ECO:0000313" key="1">
    <source>
        <dbReference type="EMBL" id="QSS56544.1"/>
    </source>
</evidence>
<evidence type="ECO:0000313" key="2">
    <source>
        <dbReference type="Proteomes" id="UP000663419"/>
    </source>
</evidence>
<dbReference type="EMBL" id="CP069106">
    <property type="protein sequence ID" value="QSS56544.1"/>
    <property type="molecule type" value="Genomic_DNA"/>
</dbReference>
<sequence>MTNNDQSLVCLNCKCVSLNDSSLCCYSIDNSHCRNAKMNNLATDSKPTEEATTRVVAFHPFHLLSHVGKAINTALPDLRVSTPYETTWQKCLETVSGSLTGLDRKISIDPPIPALRKRDLRNQALQQVQAQASFDASTSLTKPIRLQYDTNQVPLPTPPSPQMKQRAKENAQPFPPYKEPYPVVIPAALESQNLATITAKVILEGVDDSSKVETFEKAVMLFDTGAQQTIISSDILSAGFRDYLENDPIHNPYRLEGGLGCRVQCTAHIEFTNNYIRVCTVALVVDRSAIPNSRSGIIFGQKGCLDSICYKSVPAKFLQAQGDDVWGDIIVDRYINPDGEIVMC</sequence>
<dbReference type="VEuPathDB" id="FungiDB:I7I53_04789"/>
<name>A0A8A1LVV8_AJEC8</name>
<proteinExistence type="predicted"/>
<protein>
    <submittedName>
        <fullName evidence="1">No significant blast hit</fullName>
    </submittedName>
</protein>
<dbReference type="AlphaFoldDB" id="A0A8A1LVV8"/>
<gene>
    <name evidence="1" type="ORF">I7I53_04789</name>
</gene>
<accession>A0A8A1LVV8</accession>
<organism evidence="1 2">
    <name type="scientific">Ajellomyces capsulatus (strain H88)</name>
    <name type="common">Darling's disease fungus</name>
    <name type="synonym">Histoplasma capsulatum</name>
    <dbReference type="NCBI Taxonomy" id="544711"/>
    <lineage>
        <taxon>Eukaryota</taxon>
        <taxon>Fungi</taxon>
        <taxon>Dikarya</taxon>
        <taxon>Ascomycota</taxon>
        <taxon>Pezizomycotina</taxon>
        <taxon>Eurotiomycetes</taxon>
        <taxon>Eurotiomycetidae</taxon>
        <taxon>Onygenales</taxon>
        <taxon>Ajellomycetaceae</taxon>
        <taxon>Histoplasma</taxon>
    </lineage>
</organism>
<reference evidence="1" key="1">
    <citation type="submission" date="2021-01" db="EMBL/GenBank/DDBJ databases">
        <title>Chromosome-level genome assembly of a human fungal pathogen reveals clustering of transcriptionally co-regulated genes.</title>
        <authorList>
            <person name="Voorhies M."/>
            <person name="Cohen S."/>
            <person name="Shea T.P."/>
            <person name="Petrus S."/>
            <person name="Munoz J.F."/>
            <person name="Poplawski S."/>
            <person name="Goldman W.E."/>
            <person name="Michael T."/>
            <person name="Cuomo C.A."/>
            <person name="Sil A."/>
            <person name="Beyhan S."/>
        </authorList>
    </citation>
    <scope>NUCLEOTIDE SEQUENCE</scope>
    <source>
        <strain evidence="1">H88</strain>
    </source>
</reference>